<dbReference type="Gramene" id="TKW02624">
    <property type="protein sequence ID" value="TKW02624"/>
    <property type="gene ID" value="SEVIR_8G252270v2"/>
</dbReference>
<sequence>MQNRSRSSSAASLNRTQARTVCVPRPRPTRCGPTRQGWYKGRRHFLFPQNRKLFRIYSFLAPPPEASAATLELLCARCRHPFVVLTSTRSSAGRRSAVQGIWRSSFRGVRTARARPRRPS</sequence>
<organism evidence="2 3">
    <name type="scientific">Setaria viridis</name>
    <name type="common">Green bristlegrass</name>
    <name type="synonym">Setaria italica subsp. viridis</name>
    <dbReference type="NCBI Taxonomy" id="4556"/>
    <lineage>
        <taxon>Eukaryota</taxon>
        <taxon>Viridiplantae</taxon>
        <taxon>Streptophyta</taxon>
        <taxon>Embryophyta</taxon>
        <taxon>Tracheophyta</taxon>
        <taxon>Spermatophyta</taxon>
        <taxon>Magnoliopsida</taxon>
        <taxon>Liliopsida</taxon>
        <taxon>Poales</taxon>
        <taxon>Poaceae</taxon>
        <taxon>PACMAD clade</taxon>
        <taxon>Panicoideae</taxon>
        <taxon>Panicodae</taxon>
        <taxon>Paniceae</taxon>
        <taxon>Cenchrinae</taxon>
        <taxon>Setaria</taxon>
    </lineage>
</organism>
<evidence type="ECO:0000313" key="3">
    <source>
        <dbReference type="Proteomes" id="UP000298652"/>
    </source>
</evidence>
<proteinExistence type="predicted"/>
<name>A0A4U6TMW2_SETVI</name>
<evidence type="ECO:0000313" key="2">
    <source>
        <dbReference type="EMBL" id="TKW02624.1"/>
    </source>
</evidence>
<dbReference type="AlphaFoldDB" id="A0A4U6TMW2"/>
<evidence type="ECO:0000256" key="1">
    <source>
        <dbReference type="SAM" id="MobiDB-lite"/>
    </source>
</evidence>
<accession>A0A4U6TMW2</accession>
<gene>
    <name evidence="2" type="ORF">SEVIR_8G252270v2</name>
</gene>
<keyword evidence="3" id="KW-1185">Reference proteome</keyword>
<feature type="compositionally biased region" description="Low complexity" evidence="1">
    <location>
        <begin position="1"/>
        <end position="12"/>
    </location>
</feature>
<dbReference type="EMBL" id="CM016559">
    <property type="protein sequence ID" value="TKW02624.1"/>
    <property type="molecule type" value="Genomic_DNA"/>
</dbReference>
<dbReference type="Proteomes" id="UP000298652">
    <property type="component" value="Chromosome 8"/>
</dbReference>
<protein>
    <submittedName>
        <fullName evidence="2">Uncharacterized protein</fullName>
    </submittedName>
</protein>
<feature type="region of interest" description="Disordered" evidence="1">
    <location>
        <begin position="1"/>
        <end position="27"/>
    </location>
</feature>
<reference evidence="2" key="1">
    <citation type="submission" date="2019-03" db="EMBL/GenBank/DDBJ databases">
        <title>WGS assembly of Setaria viridis.</title>
        <authorList>
            <person name="Huang P."/>
            <person name="Jenkins J."/>
            <person name="Grimwood J."/>
            <person name="Barry K."/>
            <person name="Healey A."/>
            <person name="Mamidi S."/>
            <person name="Sreedasyam A."/>
            <person name="Shu S."/>
            <person name="Feldman M."/>
            <person name="Wu J."/>
            <person name="Yu Y."/>
            <person name="Chen C."/>
            <person name="Johnson J."/>
            <person name="Rokhsar D."/>
            <person name="Baxter I."/>
            <person name="Schmutz J."/>
            <person name="Brutnell T."/>
            <person name="Kellogg E."/>
        </authorList>
    </citation>
    <scope>NUCLEOTIDE SEQUENCE [LARGE SCALE GENOMIC DNA]</scope>
</reference>